<dbReference type="EMBL" id="JAUSQU010000003">
    <property type="protein sequence ID" value="MDP9850396.1"/>
    <property type="molecule type" value="Genomic_DNA"/>
</dbReference>
<sequence length="84" mass="9425">MFLDPECVELALERGFKHAGHVEWSNGDGVSALVYWLNSAYRRGLRKAKIEAHTLRRASLDPDADALLLQAVEDEEFEVELLAA</sequence>
<proteinExistence type="predicted"/>
<dbReference type="RefSeq" id="WP_307569394.1">
    <property type="nucleotide sequence ID" value="NZ_JAUSQU010000003.1"/>
</dbReference>
<protein>
    <submittedName>
        <fullName evidence="1">Uncharacterized protein</fullName>
    </submittedName>
</protein>
<dbReference type="Proteomes" id="UP001225356">
    <property type="component" value="Unassembled WGS sequence"/>
</dbReference>
<evidence type="ECO:0000313" key="2">
    <source>
        <dbReference type="Proteomes" id="UP001225356"/>
    </source>
</evidence>
<accession>A0ABT9QUP8</accession>
<evidence type="ECO:0000313" key="1">
    <source>
        <dbReference type="EMBL" id="MDP9850396.1"/>
    </source>
</evidence>
<comment type="caution">
    <text evidence="1">The sequence shown here is derived from an EMBL/GenBank/DDBJ whole genome shotgun (WGS) entry which is preliminary data.</text>
</comment>
<organism evidence="1 2">
    <name type="scientific">Streptosporangium lutulentum</name>
    <dbReference type="NCBI Taxonomy" id="1461250"/>
    <lineage>
        <taxon>Bacteria</taxon>
        <taxon>Bacillati</taxon>
        <taxon>Actinomycetota</taxon>
        <taxon>Actinomycetes</taxon>
        <taxon>Streptosporangiales</taxon>
        <taxon>Streptosporangiaceae</taxon>
        <taxon>Streptosporangium</taxon>
    </lineage>
</organism>
<reference evidence="1 2" key="1">
    <citation type="submission" date="2023-07" db="EMBL/GenBank/DDBJ databases">
        <title>Sequencing the genomes of 1000 actinobacteria strains.</title>
        <authorList>
            <person name="Klenk H.-P."/>
        </authorList>
    </citation>
    <scope>NUCLEOTIDE SEQUENCE [LARGE SCALE GENOMIC DNA]</scope>
    <source>
        <strain evidence="1 2">DSM 46740</strain>
    </source>
</reference>
<gene>
    <name evidence="1" type="ORF">J2853_009692</name>
</gene>
<keyword evidence="2" id="KW-1185">Reference proteome</keyword>
<name>A0ABT9QUP8_9ACTN</name>